<name>A0AC61Y7X1_9FLAO</name>
<protein>
    <submittedName>
        <fullName evidence="1">Uncharacterized protein</fullName>
    </submittedName>
</protein>
<keyword evidence="2" id="KW-1185">Reference proteome</keyword>
<dbReference type="Proteomes" id="UP000356253">
    <property type="component" value="Unassembled WGS sequence"/>
</dbReference>
<organism evidence="1 2">
    <name type="scientific">Mesonia oceanica</name>
    <dbReference type="NCBI Taxonomy" id="2687242"/>
    <lineage>
        <taxon>Bacteria</taxon>
        <taxon>Pseudomonadati</taxon>
        <taxon>Bacteroidota</taxon>
        <taxon>Flavobacteriia</taxon>
        <taxon>Flavobacteriales</taxon>
        <taxon>Flavobacteriaceae</taxon>
        <taxon>Mesonia</taxon>
    </lineage>
</organism>
<accession>A0AC61Y7X1</accession>
<reference evidence="1" key="1">
    <citation type="submission" date="2019-09" db="EMBL/GenBank/DDBJ databases">
        <authorList>
            <person name="Rodrigo-Torres L."/>
            <person name="Arahal R. D."/>
            <person name="Lucena T."/>
        </authorList>
    </citation>
    <scope>NUCLEOTIDE SEQUENCE</scope>
    <source>
        <strain evidence="1">ISS653</strain>
    </source>
</reference>
<evidence type="ECO:0000313" key="1">
    <source>
        <dbReference type="EMBL" id="VVV00599.1"/>
    </source>
</evidence>
<comment type="caution">
    <text evidence="1">The sequence shown here is derived from an EMBL/GenBank/DDBJ whole genome shotgun (WGS) entry which is preliminary data.</text>
</comment>
<evidence type="ECO:0000313" key="2">
    <source>
        <dbReference type="Proteomes" id="UP000356253"/>
    </source>
</evidence>
<gene>
    <name evidence="1" type="ORF">FVB9532_01872</name>
</gene>
<dbReference type="EMBL" id="CABVMM010000006">
    <property type="protein sequence ID" value="VVV00599.1"/>
    <property type="molecule type" value="Genomic_DNA"/>
</dbReference>
<proteinExistence type="predicted"/>
<sequence>MSDWMIYAVGFTSQLIFASRIIIQWFKSEKSKKLETPTIFWKLSLIAAILFFIYGYLRKDFSIMLGQVIIYYVFIRNLQLQDQWKPTSFLFKALILGFPVFAVFYAIFWADINFGLLFSQQNEEGIATWLMVIGVIGQIIYTGRFLYQWYHSEQEHESNLPTTFWVMSLVGSAILIYYAVMREDPVLFASHAGGSIIYIRNIYIGVKAKDN</sequence>